<dbReference type="GO" id="GO:0000122">
    <property type="term" value="P:negative regulation of transcription by RNA polymerase II"/>
    <property type="evidence" value="ECO:0007669"/>
    <property type="project" value="TreeGrafter"/>
</dbReference>
<organism evidence="10 11">
    <name type="scientific">Pelobates cultripes</name>
    <name type="common">Western spadefoot toad</name>
    <dbReference type="NCBI Taxonomy" id="61616"/>
    <lineage>
        <taxon>Eukaryota</taxon>
        <taxon>Metazoa</taxon>
        <taxon>Chordata</taxon>
        <taxon>Craniata</taxon>
        <taxon>Vertebrata</taxon>
        <taxon>Euteleostomi</taxon>
        <taxon>Amphibia</taxon>
        <taxon>Batrachia</taxon>
        <taxon>Anura</taxon>
        <taxon>Pelobatoidea</taxon>
        <taxon>Pelobatidae</taxon>
        <taxon>Pelobates</taxon>
    </lineage>
</organism>
<comment type="similarity">
    <text evidence="2">Belongs to the SKI family.</text>
</comment>
<dbReference type="InterPro" id="IPR014890">
    <property type="entry name" value="c-SKI_SMAD4-bd_dom"/>
</dbReference>
<keyword evidence="6" id="KW-0539">Nucleus</keyword>
<accession>A0AAD1RMC6</accession>
<dbReference type="SMART" id="SM01046">
    <property type="entry name" value="c-SKI_SMAD_bind"/>
    <property type="match status" value="1"/>
</dbReference>
<keyword evidence="5" id="KW-0804">Transcription</keyword>
<dbReference type="SUPFAM" id="SSF46955">
    <property type="entry name" value="Putative DNA-binding domain"/>
    <property type="match status" value="1"/>
</dbReference>
<feature type="compositionally biased region" description="Low complexity" evidence="8">
    <location>
        <begin position="489"/>
        <end position="505"/>
    </location>
</feature>
<comment type="subcellular location">
    <subcellularLocation>
        <location evidence="1">Nucleus</location>
    </subcellularLocation>
</comment>
<dbReference type="Gene3D" id="3.10.260.20">
    <property type="entry name" value="Ski"/>
    <property type="match status" value="1"/>
</dbReference>
<feature type="compositionally biased region" description="Basic and acidic residues" evidence="8">
    <location>
        <begin position="636"/>
        <end position="656"/>
    </location>
</feature>
<dbReference type="InterPro" id="IPR010919">
    <property type="entry name" value="SAND-like_dom_sf"/>
</dbReference>
<dbReference type="GO" id="GO:0005634">
    <property type="term" value="C:nucleus"/>
    <property type="evidence" value="ECO:0007669"/>
    <property type="project" value="UniProtKB-SubCell"/>
</dbReference>
<evidence type="ECO:0000256" key="6">
    <source>
        <dbReference type="ARBA" id="ARBA00023242"/>
    </source>
</evidence>
<dbReference type="InterPro" id="IPR023216">
    <property type="entry name" value="Tscrpt_reg_SKI_SnoN"/>
</dbReference>
<dbReference type="CDD" id="cd21080">
    <property type="entry name" value="DHD_Skor"/>
    <property type="match status" value="1"/>
</dbReference>
<feature type="region of interest" description="Disordered" evidence="8">
    <location>
        <begin position="361"/>
        <end position="408"/>
    </location>
</feature>
<evidence type="ECO:0000313" key="11">
    <source>
        <dbReference type="Proteomes" id="UP001295444"/>
    </source>
</evidence>
<dbReference type="GO" id="GO:0005667">
    <property type="term" value="C:transcription regulator complex"/>
    <property type="evidence" value="ECO:0007669"/>
    <property type="project" value="TreeGrafter"/>
</dbReference>
<feature type="region of interest" description="Disordered" evidence="8">
    <location>
        <begin position="434"/>
        <end position="519"/>
    </location>
</feature>
<evidence type="ECO:0000256" key="4">
    <source>
        <dbReference type="ARBA" id="ARBA00023015"/>
    </source>
</evidence>
<dbReference type="Gene3D" id="3.10.390.10">
    <property type="entry name" value="SAND domain-like"/>
    <property type="match status" value="1"/>
</dbReference>
<dbReference type="GO" id="GO:0000981">
    <property type="term" value="F:DNA-binding transcription factor activity, RNA polymerase II-specific"/>
    <property type="evidence" value="ECO:0007669"/>
    <property type="project" value="TreeGrafter"/>
</dbReference>
<feature type="compositionally biased region" description="Polar residues" evidence="8">
    <location>
        <begin position="449"/>
        <end position="461"/>
    </location>
</feature>
<dbReference type="AlphaFoldDB" id="A0AAD1RMC6"/>
<dbReference type="FunFam" id="3.10.260.20:FF:000003">
    <property type="entry name" value="SKI family transcriptional corepressor 1 homolog-B-like"/>
    <property type="match status" value="1"/>
</dbReference>
<evidence type="ECO:0000256" key="3">
    <source>
        <dbReference type="ARBA" id="ARBA00022491"/>
    </source>
</evidence>
<dbReference type="SUPFAM" id="SSF63763">
    <property type="entry name" value="SAND domain-like"/>
    <property type="match status" value="1"/>
</dbReference>
<evidence type="ECO:0000259" key="9">
    <source>
        <dbReference type="SMART" id="SM01046"/>
    </source>
</evidence>
<feature type="compositionally biased region" description="Polar residues" evidence="8">
    <location>
        <begin position="9"/>
        <end position="22"/>
    </location>
</feature>
<feature type="compositionally biased region" description="Acidic residues" evidence="8">
    <location>
        <begin position="371"/>
        <end position="382"/>
    </location>
</feature>
<dbReference type="GO" id="GO:0030514">
    <property type="term" value="P:negative regulation of BMP signaling pathway"/>
    <property type="evidence" value="ECO:0007669"/>
    <property type="project" value="TreeGrafter"/>
</dbReference>
<evidence type="ECO:0000313" key="10">
    <source>
        <dbReference type="EMBL" id="CAH2274505.1"/>
    </source>
</evidence>
<proteinExistence type="inferred from homology"/>
<dbReference type="GO" id="GO:0046332">
    <property type="term" value="F:SMAD binding"/>
    <property type="evidence" value="ECO:0007669"/>
    <property type="project" value="InterPro"/>
</dbReference>
<feature type="compositionally biased region" description="Polar residues" evidence="8">
    <location>
        <begin position="610"/>
        <end position="625"/>
    </location>
</feature>
<dbReference type="InterPro" id="IPR037000">
    <property type="entry name" value="Ski_DNA-bd_sf"/>
</dbReference>
<keyword evidence="4" id="KW-0805">Transcription regulation</keyword>
<dbReference type="InterPro" id="IPR009061">
    <property type="entry name" value="DNA-bd_dom_put_sf"/>
</dbReference>
<keyword evidence="11" id="KW-1185">Reference proteome</keyword>
<evidence type="ECO:0000256" key="7">
    <source>
        <dbReference type="SAM" id="Coils"/>
    </source>
</evidence>
<keyword evidence="3" id="KW-0678">Repressor</keyword>
<dbReference type="PANTHER" id="PTHR10005:SF8">
    <property type="entry name" value="SKI FAMILY TRANSCRIPTIONAL COREPRESSOR 1"/>
    <property type="match status" value="1"/>
</dbReference>
<gene>
    <name evidence="10" type="ORF">PECUL_23A005897</name>
</gene>
<feature type="domain" description="c-SKI SMAD4-binding" evidence="9">
    <location>
        <begin position="131"/>
        <end position="223"/>
    </location>
</feature>
<feature type="compositionally biased region" description="Basic and acidic residues" evidence="8">
    <location>
        <begin position="383"/>
        <end position="400"/>
    </location>
</feature>
<sequence>MGSALKGNPHQSPQDGQSFSGSLKPNQVGETSLYGVPIVSLVIDGQERLCLAQISNTLLKSYSYNEIHNRRVALGITCVQCTPVQLEILRRAGAMPISSRRCGMITKREAERLCKSFLGEHRPPKLPENFAFDVVHECAWGCRGSFIPARYNSSRAKCIKCGYCGLYFSPNKFIFHSHRTPDSKYTQPDAANFNSWRRHLRLSDPAASEDLAHSWEDVKAMFNGGTRKRAFPSPASSRPHLAAQPPPPPAKSLRGAGGAEEEPGAQAARSFPLIPVPSKGFSGVLHKMAPPLFPPPPYGFPAFGLCAKKDDGLGEAGKAAAAGLPGVFWPTAPASKDSVYPPFPVFWPAAGALPVPSYPGLSQAAAKAGDSEEAEPGGDSAEEQGRAPEEDRPGEDEGRPGEPLTPRKLRYISAFRPVVKAAESLAKLYGSREVYGARPPGYSSPDLLSDTSSYRSASPGQDTEPEVDVESGRFPEEEGGEEESGPAGGLAAAAAPSSSTASSPGSEDRREQTRADMSKGLVKNIVGNCSFREDNQSASDICEALTSSQISLVTNTNRKEVHTKQCYFILDSFCPNGTPVRFNAQKFEHSIKNISNTRVYTKQVTDVTQTMKGNSSHQSLPNSYLCNLDPNEQDSEDSHSTTEDVESRKPFQDQRSHISHTSPLHTDRGEEDSPIDVTGTQFVEKDIENMAKDELQKLLVEQMDLRKKLEREFQSLKDNFQDQMKRELAYREEMVQQLQIVRDTLCNELDQERKARYAIQQKLKDADTKTLHRELFLQSSTPAPLSYIWAPRKLMYPPAP</sequence>
<dbReference type="GO" id="GO:0005737">
    <property type="term" value="C:cytoplasm"/>
    <property type="evidence" value="ECO:0007669"/>
    <property type="project" value="TreeGrafter"/>
</dbReference>
<dbReference type="GO" id="GO:0000978">
    <property type="term" value="F:RNA polymerase II cis-regulatory region sequence-specific DNA binding"/>
    <property type="evidence" value="ECO:0007669"/>
    <property type="project" value="TreeGrafter"/>
</dbReference>
<feature type="region of interest" description="Disordered" evidence="8">
    <location>
        <begin position="1"/>
        <end position="22"/>
    </location>
</feature>
<dbReference type="PANTHER" id="PTHR10005">
    <property type="entry name" value="SKI ONCOGENE-RELATED"/>
    <property type="match status" value="1"/>
</dbReference>
<evidence type="ECO:0000256" key="2">
    <source>
        <dbReference type="ARBA" id="ARBA00009513"/>
    </source>
</evidence>
<feature type="region of interest" description="Disordered" evidence="8">
    <location>
        <begin position="226"/>
        <end position="271"/>
    </location>
</feature>
<dbReference type="Proteomes" id="UP001295444">
    <property type="component" value="Chromosome 03"/>
</dbReference>
<keyword evidence="7" id="KW-0175">Coiled coil</keyword>
<evidence type="ECO:0000256" key="5">
    <source>
        <dbReference type="ARBA" id="ARBA00023163"/>
    </source>
</evidence>
<evidence type="ECO:0000256" key="8">
    <source>
        <dbReference type="SAM" id="MobiDB-lite"/>
    </source>
</evidence>
<dbReference type="InterPro" id="IPR003380">
    <property type="entry name" value="SKI/SNO/DAC"/>
</dbReference>
<feature type="coiled-coil region" evidence="7">
    <location>
        <begin position="692"/>
        <end position="726"/>
    </location>
</feature>
<dbReference type="Pfam" id="PF08782">
    <property type="entry name" value="c-SKI_SMAD_bind"/>
    <property type="match status" value="1"/>
</dbReference>
<dbReference type="EMBL" id="OW240914">
    <property type="protein sequence ID" value="CAH2274505.1"/>
    <property type="molecule type" value="Genomic_DNA"/>
</dbReference>
<feature type="compositionally biased region" description="Basic and acidic residues" evidence="8">
    <location>
        <begin position="506"/>
        <end position="517"/>
    </location>
</feature>
<reference evidence="10" key="1">
    <citation type="submission" date="2022-03" db="EMBL/GenBank/DDBJ databases">
        <authorList>
            <person name="Alioto T."/>
            <person name="Alioto T."/>
            <person name="Gomez Garrido J."/>
        </authorList>
    </citation>
    <scope>NUCLEOTIDE SEQUENCE</scope>
</reference>
<evidence type="ECO:0000256" key="1">
    <source>
        <dbReference type="ARBA" id="ARBA00004123"/>
    </source>
</evidence>
<dbReference type="FunFam" id="3.10.390.10:FF:000001">
    <property type="entry name" value="SKI family transcriptional corepressor 1"/>
    <property type="match status" value="1"/>
</dbReference>
<dbReference type="Pfam" id="PF02437">
    <property type="entry name" value="Ski_Sno_DHD"/>
    <property type="match status" value="1"/>
</dbReference>
<protein>
    <submittedName>
        <fullName evidence="10">SKI family transcriptional corepressor 1 isoform X1</fullName>
    </submittedName>
</protein>
<name>A0AAD1RMC6_PELCU</name>
<feature type="region of interest" description="Disordered" evidence="8">
    <location>
        <begin position="610"/>
        <end position="676"/>
    </location>
</feature>